<evidence type="ECO:0000256" key="5">
    <source>
        <dbReference type="SAM" id="Phobius"/>
    </source>
</evidence>
<gene>
    <name evidence="8" type="ORF">HNQ55_003415</name>
</gene>
<dbReference type="SMART" id="SM00304">
    <property type="entry name" value="HAMP"/>
    <property type="match status" value="1"/>
</dbReference>
<dbReference type="GO" id="GO:0016020">
    <property type="term" value="C:membrane"/>
    <property type="evidence" value="ECO:0007669"/>
    <property type="project" value="UniProtKB-SubCell"/>
</dbReference>
<dbReference type="GO" id="GO:0006935">
    <property type="term" value="P:chemotaxis"/>
    <property type="evidence" value="ECO:0007669"/>
    <property type="project" value="UniProtKB-ARBA"/>
</dbReference>
<dbReference type="SMART" id="SM00283">
    <property type="entry name" value="MA"/>
    <property type="match status" value="1"/>
</dbReference>
<dbReference type="PANTHER" id="PTHR32089">
    <property type="entry name" value="METHYL-ACCEPTING CHEMOTAXIS PROTEIN MCPB"/>
    <property type="match status" value="1"/>
</dbReference>
<dbReference type="Pfam" id="PF00015">
    <property type="entry name" value="MCPsignal"/>
    <property type="match status" value="1"/>
</dbReference>
<evidence type="ECO:0000256" key="3">
    <source>
        <dbReference type="ARBA" id="ARBA00029447"/>
    </source>
</evidence>
<dbReference type="InterPro" id="IPR003660">
    <property type="entry name" value="HAMP_dom"/>
</dbReference>
<dbReference type="EMBL" id="JACHHU010000039">
    <property type="protein sequence ID" value="MBB6544881.1"/>
    <property type="molecule type" value="Genomic_DNA"/>
</dbReference>
<dbReference type="InterPro" id="IPR004089">
    <property type="entry name" value="MCPsignal_dom"/>
</dbReference>
<feature type="transmembrane region" description="Helical" evidence="5">
    <location>
        <begin position="12"/>
        <end position="35"/>
    </location>
</feature>
<reference evidence="8 9" key="1">
    <citation type="submission" date="2020-08" db="EMBL/GenBank/DDBJ databases">
        <title>Genomic Encyclopedia of Type Strains, Phase IV (KMG-IV): sequencing the most valuable type-strain genomes for metagenomic binning, comparative biology and taxonomic classification.</title>
        <authorList>
            <person name="Goeker M."/>
        </authorList>
    </citation>
    <scope>NUCLEOTIDE SEQUENCE [LARGE SCALE GENOMIC DNA]</scope>
    <source>
        <strain evidence="8 9">DSM 26287</strain>
    </source>
</reference>
<keyword evidence="5" id="KW-1133">Transmembrane helix</keyword>
<name>A0A7X0NKB5_9GAMM</name>
<dbReference type="Proteomes" id="UP000537141">
    <property type="component" value="Unassembled WGS sequence"/>
</dbReference>
<dbReference type="SUPFAM" id="SSF58104">
    <property type="entry name" value="Methyl-accepting chemotaxis protein (MCP) signaling domain"/>
    <property type="match status" value="1"/>
</dbReference>
<evidence type="ECO:0000313" key="8">
    <source>
        <dbReference type="EMBL" id="MBB6544881.1"/>
    </source>
</evidence>
<dbReference type="PROSITE" id="PS50885">
    <property type="entry name" value="HAMP"/>
    <property type="match status" value="1"/>
</dbReference>
<dbReference type="FunFam" id="1.10.287.950:FF:000001">
    <property type="entry name" value="Methyl-accepting chemotaxis sensory transducer"/>
    <property type="match status" value="1"/>
</dbReference>
<comment type="caution">
    <text evidence="8">The sequence shown here is derived from an EMBL/GenBank/DDBJ whole genome shotgun (WGS) entry which is preliminary data.</text>
</comment>
<dbReference type="Pfam" id="PF00672">
    <property type="entry name" value="HAMP"/>
    <property type="match status" value="1"/>
</dbReference>
<sequence length="669" mass="73604">MLKLDTIQKKILFVISSFAIVVIFGRTVLFASSSYQEVKDDLQQQIVTQLERDSLKLTSYFMQYARVVDTFINAPEVIDWMLNHKERGAFTAADKQYDSLNRVFHTISDRDENILSAFYASEATQEYMAEGRITGVPDEGHEFDEEKGYFVRKRPWYNHAVDFKDMLTTPPAVDAITGAISVSLEQAVYVNNKLLGVGGIDISLNNINKLSSEINFKGQGFAALFDDKWQNITFPNTIIKKDINTPIEKYDELQGTIGLSSLSTADPLKMTEVTINETNYYAVTMPVTTQMPKMTWHLALFIPIEVIENPARKAVTNEIIISIVILVITLTILTIITSIVSRPLRRLTDAFASVAEGDSDLTLVIDENSSDETGKLANYFNIFLAKLREVISGVALDKEGVSTASAKVEYVSQQLIEKTNVNKQALSTASVAATQLAASAGEIENNAMKTSNASTDMRDKTDETISLAKEAVTNMQLLGDKIEAVNTIMKDLDSASANIGQVVDVINSIADQTNLLALNAAIEAARAGEHGRGFSVVADEVRGLAQRTQESTKEIYTVVDDLQRKITQAGTGMSEGIEQTKKVSMNIATSGESMEEIGSLLDTIQDDMGQVATACVQQTKAINEISETMSEVNDFSEESTLLIQDLGVQAVELKNAVNGLERQLNKFTY</sequence>
<evidence type="ECO:0000313" key="9">
    <source>
        <dbReference type="Proteomes" id="UP000537141"/>
    </source>
</evidence>
<evidence type="ECO:0000259" key="7">
    <source>
        <dbReference type="PROSITE" id="PS50885"/>
    </source>
</evidence>
<organism evidence="8 9">
    <name type="scientific">Thalassotalea piscium</name>
    <dbReference type="NCBI Taxonomy" id="1230533"/>
    <lineage>
        <taxon>Bacteria</taxon>
        <taxon>Pseudomonadati</taxon>
        <taxon>Pseudomonadota</taxon>
        <taxon>Gammaproteobacteria</taxon>
        <taxon>Alteromonadales</taxon>
        <taxon>Colwelliaceae</taxon>
        <taxon>Thalassotalea</taxon>
    </lineage>
</organism>
<evidence type="ECO:0000256" key="2">
    <source>
        <dbReference type="ARBA" id="ARBA00023224"/>
    </source>
</evidence>
<dbReference type="Gene3D" id="1.10.287.950">
    <property type="entry name" value="Methyl-accepting chemotaxis protein"/>
    <property type="match status" value="1"/>
</dbReference>
<dbReference type="PANTHER" id="PTHR32089:SF112">
    <property type="entry name" value="LYSOZYME-LIKE PROTEIN-RELATED"/>
    <property type="match status" value="1"/>
</dbReference>
<accession>A0A7X0NKB5</accession>
<keyword evidence="2 4" id="KW-0807">Transducer</keyword>
<feature type="domain" description="HAMP" evidence="7">
    <location>
        <begin position="338"/>
        <end position="392"/>
    </location>
</feature>
<keyword evidence="5" id="KW-0812">Transmembrane</keyword>
<dbReference type="AlphaFoldDB" id="A0A7X0NKB5"/>
<dbReference type="Pfam" id="PF22673">
    <property type="entry name" value="MCP-like_PDC_1"/>
    <property type="match status" value="1"/>
</dbReference>
<dbReference type="RefSeq" id="WP_184426412.1">
    <property type="nucleotide sequence ID" value="NZ_AP027362.1"/>
</dbReference>
<dbReference type="GO" id="GO:0007165">
    <property type="term" value="P:signal transduction"/>
    <property type="evidence" value="ECO:0007669"/>
    <property type="project" value="UniProtKB-KW"/>
</dbReference>
<evidence type="ECO:0000256" key="4">
    <source>
        <dbReference type="PROSITE-ProRule" id="PRU00284"/>
    </source>
</evidence>
<dbReference type="Gene3D" id="3.30.450.20">
    <property type="entry name" value="PAS domain"/>
    <property type="match status" value="2"/>
</dbReference>
<keyword evidence="5" id="KW-0472">Membrane</keyword>
<comment type="similarity">
    <text evidence="3">Belongs to the methyl-accepting chemotaxis (MCP) protein family.</text>
</comment>
<dbReference type="CDD" id="cd06225">
    <property type="entry name" value="HAMP"/>
    <property type="match status" value="1"/>
</dbReference>
<comment type="subcellular location">
    <subcellularLocation>
        <location evidence="1">Membrane</location>
    </subcellularLocation>
</comment>
<dbReference type="Gene3D" id="6.10.340.10">
    <property type="match status" value="1"/>
</dbReference>
<feature type="transmembrane region" description="Helical" evidence="5">
    <location>
        <begin position="319"/>
        <end position="340"/>
    </location>
</feature>
<keyword evidence="9" id="KW-1185">Reference proteome</keyword>
<protein>
    <submittedName>
        <fullName evidence="8">Methyl-accepting chemotaxis protein</fullName>
    </submittedName>
</protein>
<dbReference type="CDD" id="cd11386">
    <property type="entry name" value="MCP_signal"/>
    <property type="match status" value="1"/>
</dbReference>
<dbReference type="CDD" id="cd12913">
    <property type="entry name" value="PDC1_MCP_like"/>
    <property type="match status" value="1"/>
</dbReference>
<feature type="domain" description="Methyl-accepting transducer" evidence="6">
    <location>
        <begin position="397"/>
        <end position="633"/>
    </location>
</feature>
<proteinExistence type="inferred from homology"/>
<dbReference type="PROSITE" id="PS50111">
    <property type="entry name" value="CHEMOTAXIS_TRANSDUC_2"/>
    <property type="match status" value="1"/>
</dbReference>
<evidence type="ECO:0000259" key="6">
    <source>
        <dbReference type="PROSITE" id="PS50111"/>
    </source>
</evidence>
<evidence type="ECO:0000256" key="1">
    <source>
        <dbReference type="ARBA" id="ARBA00004370"/>
    </source>
</evidence>